<sequence>MAKIPSPCIGVCKFRREGHCIGCSMTKAQKKLAKSIKKPDQQDAFLTLVMHQQNDLGRYTHWREAYAKRCAKKGRKLPEALKAALARPVEGERAKPATSAE</sequence>
<evidence type="ECO:0000313" key="2">
    <source>
        <dbReference type="Proteomes" id="UP000248311"/>
    </source>
</evidence>
<accession>A0A318SVG1</accession>
<proteinExistence type="predicted"/>
<dbReference type="Proteomes" id="UP000248311">
    <property type="component" value="Unassembled WGS sequence"/>
</dbReference>
<dbReference type="Pfam" id="PF06945">
    <property type="entry name" value="DUF1289"/>
    <property type="match status" value="1"/>
</dbReference>
<evidence type="ECO:0008006" key="3">
    <source>
        <dbReference type="Google" id="ProtNLM"/>
    </source>
</evidence>
<protein>
    <recommendedName>
        <fullName evidence="3">Fe-S protein YdhL (DUF1289 family)</fullName>
    </recommendedName>
</protein>
<dbReference type="EMBL" id="QJTE01000003">
    <property type="protein sequence ID" value="PYE83847.1"/>
    <property type="molecule type" value="Genomic_DNA"/>
</dbReference>
<keyword evidence="2" id="KW-1185">Reference proteome</keyword>
<dbReference type="OrthoDB" id="7906652at2"/>
<dbReference type="RefSeq" id="WP_110814405.1">
    <property type="nucleotide sequence ID" value="NZ_QJTE01000003.1"/>
</dbReference>
<dbReference type="InterPro" id="IPR010710">
    <property type="entry name" value="DUF1289"/>
</dbReference>
<dbReference type="AlphaFoldDB" id="A0A318SVG1"/>
<comment type="caution">
    <text evidence="1">The sequence shown here is derived from an EMBL/GenBank/DDBJ whole genome shotgun (WGS) entry which is preliminary data.</text>
</comment>
<organism evidence="1 2">
    <name type="scientific">Pseudoroseicyclus aestuarii</name>
    <dbReference type="NCBI Taxonomy" id="1795041"/>
    <lineage>
        <taxon>Bacteria</taxon>
        <taxon>Pseudomonadati</taxon>
        <taxon>Pseudomonadota</taxon>
        <taxon>Alphaproteobacteria</taxon>
        <taxon>Rhodobacterales</taxon>
        <taxon>Paracoccaceae</taxon>
        <taxon>Pseudoroseicyclus</taxon>
    </lineage>
</organism>
<name>A0A318SVG1_9RHOB</name>
<reference evidence="1 2" key="1">
    <citation type="submission" date="2018-06" db="EMBL/GenBank/DDBJ databases">
        <title>Genomic Encyclopedia of Type Strains, Phase III (KMG-III): the genomes of soil and plant-associated and newly described type strains.</title>
        <authorList>
            <person name="Whitman W."/>
        </authorList>
    </citation>
    <scope>NUCLEOTIDE SEQUENCE [LARGE SCALE GENOMIC DNA]</scope>
    <source>
        <strain evidence="1 2">CECT 9025</strain>
    </source>
</reference>
<evidence type="ECO:0000313" key="1">
    <source>
        <dbReference type="EMBL" id="PYE83847.1"/>
    </source>
</evidence>
<gene>
    <name evidence="1" type="ORF">DFP88_103208</name>
</gene>